<dbReference type="PANTHER" id="PTHR22881">
    <property type="entry name" value="BROMODOMAIN CONTAINING PROTEIN"/>
    <property type="match status" value="1"/>
</dbReference>
<reference evidence="9" key="1">
    <citation type="submission" date="2015-11" db="EMBL/GenBank/DDBJ databases">
        <title>De novo transcriptome assembly of four potential Pierce s Disease insect vectors from Arizona vineyards.</title>
        <authorList>
            <person name="Tassone E.E."/>
        </authorList>
    </citation>
    <scope>NUCLEOTIDE SEQUENCE</scope>
</reference>
<feature type="region of interest" description="Disordered" evidence="7">
    <location>
        <begin position="661"/>
        <end position="745"/>
    </location>
</feature>
<keyword evidence="3 6" id="KW-0103">Bromodomain</keyword>
<feature type="compositionally biased region" description="Basic residues" evidence="7">
    <location>
        <begin position="74"/>
        <end position="85"/>
    </location>
</feature>
<sequence>MALVSEDDFGPKKHKKHKREKNEDKPGLRLILKVGSSSTPEHSNDSHGPGFGGDEESMQSVGSLQPGRSEDRLHKKAKKKKKKKEKDKDKDRDKHDKKKKHHHKEKRKRLRDESSQDDVSVGEESLQEPPPSKRAAVDKTPDVGDTPMLGSPGSNREPRLCVQLLRQRQEMLSAKSPLQKLLDNLQQSLEKKDPQQFFAWPVTDQIAPGYSQIIHQPMDFSTMHQKIEDNSYSTLKDYVDDFKQMCGNAMIYNHPETIYYKAAKRLLHAGLKLVCEEKLRALAVTSPWILQIPAHQLGVELGTGGVRGDSEKEEEEETPAPTQPARRGPNFLPESKFEAIPDDLTAEEVLEQTRKAAQKVRQRLDLKKVNTKMGFLRTQKDGTTSLAILVPGEGLDPESNERPVCLGQLIGKIPHGSGALQGFREDRRNITKTVKPLYYGAFGSYAPSYDSTFANLSKEESDLVYQTYGDESAAQYAESILNFAKDCDYTLTMVDNLLDLLTGGDHRKTKRVLEERRKFREEEERVRQLMTPAPPSTTQSTPASALNDVRVDVTQLKTLADLGIETSFLDYFEKGSKEETAMQERLDQTTALLEKLQQVQNDRLSAPPPQHLGNIMQPSDTELNLAEKITESLTQLAKQVPPGAVVSIPAIRKAMGIAPDTASVGTATDPPPAPPQSTTRSPDPPSPSLPATVDKSTSEESSGGEEEGVGVDLESELREFLESDTALTNFPLHDDKTIEEMLSES</sequence>
<feature type="compositionally biased region" description="Basic residues" evidence="7">
    <location>
        <begin position="95"/>
        <end position="109"/>
    </location>
</feature>
<keyword evidence="4" id="KW-0804">Transcription</keyword>
<dbReference type="Pfam" id="PF12024">
    <property type="entry name" value="DUF3512"/>
    <property type="match status" value="1"/>
</dbReference>
<feature type="region of interest" description="Disordered" evidence="7">
    <location>
        <begin position="523"/>
        <end position="543"/>
    </location>
</feature>
<dbReference type="GO" id="GO:0005634">
    <property type="term" value="C:nucleus"/>
    <property type="evidence" value="ECO:0007669"/>
    <property type="project" value="UniProtKB-SubCell"/>
</dbReference>
<organism evidence="9">
    <name type="scientific">Cuerna arida</name>
    <dbReference type="NCBI Taxonomy" id="1464854"/>
    <lineage>
        <taxon>Eukaryota</taxon>
        <taxon>Metazoa</taxon>
        <taxon>Ecdysozoa</taxon>
        <taxon>Arthropoda</taxon>
        <taxon>Hexapoda</taxon>
        <taxon>Insecta</taxon>
        <taxon>Pterygota</taxon>
        <taxon>Neoptera</taxon>
        <taxon>Paraneoptera</taxon>
        <taxon>Hemiptera</taxon>
        <taxon>Auchenorrhyncha</taxon>
        <taxon>Membracoidea</taxon>
        <taxon>Cicadellidae</taxon>
        <taxon>Cicadellinae</taxon>
        <taxon>Proconiini</taxon>
        <taxon>Cuerna</taxon>
    </lineage>
</organism>
<feature type="domain" description="Bromo" evidence="8">
    <location>
        <begin position="190"/>
        <end position="260"/>
    </location>
</feature>
<dbReference type="SUPFAM" id="SSF47370">
    <property type="entry name" value="Bromodomain"/>
    <property type="match status" value="1"/>
</dbReference>
<dbReference type="EMBL" id="GECZ01003647">
    <property type="protein sequence ID" value="JAS66122.1"/>
    <property type="molecule type" value="Transcribed_RNA"/>
</dbReference>
<keyword evidence="5" id="KW-0539">Nucleus</keyword>
<dbReference type="InterPro" id="IPR036427">
    <property type="entry name" value="Bromodomain-like_sf"/>
</dbReference>
<evidence type="ECO:0000256" key="3">
    <source>
        <dbReference type="ARBA" id="ARBA00023117"/>
    </source>
</evidence>
<dbReference type="PANTHER" id="PTHR22881:SF27">
    <property type="entry name" value="BROMODOMAIN CONTAINING 7_9"/>
    <property type="match status" value="1"/>
</dbReference>
<dbReference type="PROSITE" id="PS50014">
    <property type="entry name" value="BROMODOMAIN_2"/>
    <property type="match status" value="1"/>
</dbReference>
<evidence type="ECO:0000256" key="1">
    <source>
        <dbReference type="ARBA" id="ARBA00004123"/>
    </source>
</evidence>
<dbReference type="AlphaFoldDB" id="A0A1B6GUL2"/>
<name>A0A1B6GUL2_9HEMI</name>
<accession>A0A1B6GUL2</accession>
<feature type="region of interest" description="Disordered" evidence="7">
    <location>
        <begin position="302"/>
        <end position="332"/>
    </location>
</feature>
<evidence type="ECO:0000256" key="2">
    <source>
        <dbReference type="ARBA" id="ARBA00023015"/>
    </source>
</evidence>
<dbReference type="Pfam" id="PF00439">
    <property type="entry name" value="Bromodomain"/>
    <property type="match status" value="1"/>
</dbReference>
<proteinExistence type="predicted"/>
<keyword evidence="2" id="KW-0805">Transcription regulation</keyword>
<dbReference type="InterPro" id="IPR051831">
    <property type="entry name" value="Bromodomain_contain_prot"/>
</dbReference>
<evidence type="ECO:0000259" key="8">
    <source>
        <dbReference type="PROSITE" id="PS50014"/>
    </source>
</evidence>
<evidence type="ECO:0000256" key="5">
    <source>
        <dbReference type="ARBA" id="ARBA00023242"/>
    </source>
</evidence>
<dbReference type="Gene3D" id="1.20.920.10">
    <property type="entry name" value="Bromodomain-like"/>
    <property type="match status" value="1"/>
</dbReference>
<gene>
    <name evidence="9" type="ORF">g.37258</name>
</gene>
<evidence type="ECO:0000256" key="4">
    <source>
        <dbReference type="ARBA" id="ARBA00023163"/>
    </source>
</evidence>
<evidence type="ECO:0000313" key="9">
    <source>
        <dbReference type="EMBL" id="JAS66122.1"/>
    </source>
</evidence>
<comment type="subcellular location">
    <subcellularLocation>
        <location evidence="1">Nucleus</location>
    </subcellularLocation>
</comment>
<dbReference type="CDD" id="cd05513">
    <property type="entry name" value="Bromo_brd7_like"/>
    <property type="match status" value="1"/>
</dbReference>
<dbReference type="SMART" id="SM00297">
    <property type="entry name" value="BROMO"/>
    <property type="match status" value="1"/>
</dbReference>
<feature type="region of interest" description="Disordered" evidence="7">
    <location>
        <begin position="1"/>
        <end position="158"/>
    </location>
</feature>
<evidence type="ECO:0000256" key="6">
    <source>
        <dbReference type="PROSITE-ProRule" id="PRU00035"/>
    </source>
</evidence>
<dbReference type="PRINTS" id="PR00503">
    <property type="entry name" value="BROMODOMAIN"/>
</dbReference>
<protein>
    <recommendedName>
        <fullName evidence="8">Bromo domain-containing protein</fullName>
    </recommendedName>
</protein>
<dbReference type="InterPro" id="IPR001487">
    <property type="entry name" value="Bromodomain"/>
</dbReference>
<dbReference type="InterPro" id="IPR021900">
    <property type="entry name" value="DUF3512"/>
</dbReference>
<evidence type="ECO:0000256" key="7">
    <source>
        <dbReference type="SAM" id="MobiDB-lite"/>
    </source>
</evidence>
<dbReference type="GO" id="GO:0006357">
    <property type="term" value="P:regulation of transcription by RNA polymerase II"/>
    <property type="evidence" value="ECO:0007669"/>
    <property type="project" value="TreeGrafter"/>
</dbReference>